<dbReference type="Gene3D" id="3.30.70.330">
    <property type="match status" value="1"/>
</dbReference>
<keyword evidence="1 2" id="KW-0694">RNA-binding</keyword>
<dbReference type="SMART" id="SM00360">
    <property type="entry name" value="RRM"/>
    <property type="match status" value="1"/>
</dbReference>
<comment type="caution">
    <text evidence="5">The sequence shown here is derived from an EMBL/GenBank/DDBJ whole genome shotgun (WGS) entry which is preliminary data.</text>
</comment>
<evidence type="ECO:0000256" key="1">
    <source>
        <dbReference type="ARBA" id="ARBA00022884"/>
    </source>
</evidence>
<feature type="compositionally biased region" description="Polar residues" evidence="3">
    <location>
        <begin position="35"/>
        <end position="48"/>
    </location>
</feature>
<protein>
    <recommendedName>
        <fullName evidence="4">RRM domain-containing protein</fullName>
    </recommendedName>
</protein>
<dbReference type="Pfam" id="PF00076">
    <property type="entry name" value="RRM_1"/>
    <property type="match status" value="1"/>
</dbReference>
<evidence type="ECO:0000256" key="2">
    <source>
        <dbReference type="PROSITE-ProRule" id="PRU00176"/>
    </source>
</evidence>
<proteinExistence type="predicted"/>
<dbReference type="PROSITE" id="PS50102">
    <property type="entry name" value="RRM"/>
    <property type="match status" value="1"/>
</dbReference>
<evidence type="ECO:0000256" key="3">
    <source>
        <dbReference type="SAM" id="MobiDB-lite"/>
    </source>
</evidence>
<accession>A0ABR2MVU3</accession>
<feature type="domain" description="RRM" evidence="4">
    <location>
        <begin position="242"/>
        <end position="311"/>
    </location>
</feature>
<dbReference type="SUPFAM" id="SSF54928">
    <property type="entry name" value="RNA-binding domain, RBD"/>
    <property type="match status" value="1"/>
</dbReference>
<feature type="region of interest" description="Disordered" evidence="3">
    <location>
        <begin position="352"/>
        <end position="380"/>
    </location>
</feature>
<sequence>MPPRKKKIVKTVRKPKSSTPSIHAVAASSEEYDPNLTQLEPSIASVSNDAAVENELQPEPEPEIESEAKSSRIPETAAEESAMDAPVDSNPPSGESPESTGVQPTEPTSVEPPASSGKKTIIRVKKVLRKKIVKKLVPKGSISAKKLDAEPLQNSNLSLKECTAKDFNPSSALDVIIQQDSMKNTNDCFESSKSDDNAEIEEECGQVEEKYDNVDSGKEDDQLESAMPEEAGLSERMKRRRTEIFVGGLDRDAKEEDLRSVFGKVGEILEVRMMMDGQTGKNKGYAFLRYVEPSQAKRAVSEFTKVEEVHAPDFPPFHFTPGSPRHRFLFLLGEAHPTSMENPLISQQKPSFKPSAIACPPSDSYTPANNPQSSPVGFPSSISKISSFNTMFQNPSPST</sequence>
<feature type="compositionally biased region" description="Basic and acidic residues" evidence="3">
    <location>
        <begin position="208"/>
        <end position="220"/>
    </location>
</feature>
<gene>
    <name evidence="5" type="ORF">KSP40_PGU005250</name>
</gene>
<keyword evidence="6" id="KW-1185">Reference proteome</keyword>
<evidence type="ECO:0000259" key="4">
    <source>
        <dbReference type="PROSITE" id="PS50102"/>
    </source>
</evidence>
<dbReference type="CDD" id="cd00590">
    <property type="entry name" value="RRM_SF"/>
    <property type="match status" value="1"/>
</dbReference>
<reference evidence="5 6" key="1">
    <citation type="journal article" date="2022" name="Nat. Plants">
        <title>Genomes of leafy and leafless Platanthera orchids illuminate the evolution of mycoheterotrophy.</title>
        <authorList>
            <person name="Li M.H."/>
            <person name="Liu K.W."/>
            <person name="Li Z."/>
            <person name="Lu H.C."/>
            <person name="Ye Q.L."/>
            <person name="Zhang D."/>
            <person name="Wang J.Y."/>
            <person name="Li Y.F."/>
            <person name="Zhong Z.M."/>
            <person name="Liu X."/>
            <person name="Yu X."/>
            <person name="Liu D.K."/>
            <person name="Tu X.D."/>
            <person name="Liu B."/>
            <person name="Hao Y."/>
            <person name="Liao X.Y."/>
            <person name="Jiang Y.T."/>
            <person name="Sun W.H."/>
            <person name="Chen J."/>
            <person name="Chen Y.Q."/>
            <person name="Ai Y."/>
            <person name="Zhai J.W."/>
            <person name="Wu S.S."/>
            <person name="Zhou Z."/>
            <person name="Hsiao Y.Y."/>
            <person name="Wu W.L."/>
            <person name="Chen Y.Y."/>
            <person name="Lin Y.F."/>
            <person name="Hsu J.L."/>
            <person name="Li C.Y."/>
            <person name="Wang Z.W."/>
            <person name="Zhao X."/>
            <person name="Zhong W.Y."/>
            <person name="Ma X.K."/>
            <person name="Ma L."/>
            <person name="Huang J."/>
            <person name="Chen G.Z."/>
            <person name="Huang M.Z."/>
            <person name="Huang L."/>
            <person name="Peng D.H."/>
            <person name="Luo Y.B."/>
            <person name="Zou S.Q."/>
            <person name="Chen S.P."/>
            <person name="Lan S."/>
            <person name="Tsai W.C."/>
            <person name="Van de Peer Y."/>
            <person name="Liu Z.J."/>
        </authorList>
    </citation>
    <scope>NUCLEOTIDE SEQUENCE [LARGE SCALE GENOMIC DNA]</scope>
    <source>
        <strain evidence="5">Lor288</strain>
    </source>
</reference>
<feature type="region of interest" description="Disordered" evidence="3">
    <location>
        <begin position="208"/>
        <end position="234"/>
    </location>
</feature>
<dbReference type="EMBL" id="JBBWWR010000004">
    <property type="protein sequence ID" value="KAK8968323.1"/>
    <property type="molecule type" value="Genomic_DNA"/>
</dbReference>
<feature type="compositionally biased region" description="Basic residues" evidence="3">
    <location>
        <begin position="1"/>
        <end position="16"/>
    </location>
</feature>
<dbReference type="PANTHER" id="PTHR21245">
    <property type="entry name" value="HETEROGENEOUS NUCLEAR RIBONUCLEOPROTEIN"/>
    <property type="match status" value="1"/>
</dbReference>
<name>A0ABR2MVU3_9ASPA</name>
<feature type="region of interest" description="Disordered" evidence="3">
    <location>
        <begin position="1"/>
        <end position="122"/>
    </location>
</feature>
<dbReference type="InterPro" id="IPR035979">
    <property type="entry name" value="RBD_domain_sf"/>
</dbReference>
<dbReference type="Proteomes" id="UP001412067">
    <property type="component" value="Unassembled WGS sequence"/>
</dbReference>
<evidence type="ECO:0000313" key="5">
    <source>
        <dbReference type="EMBL" id="KAK8968323.1"/>
    </source>
</evidence>
<feature type="compositionally biased region" description="Acidic residues" evidence="3">
    <location>
        <begin position="56"/>
        <end position="65"/>
    </location>
</feature>
<dbReference type="InterPro" id="IPR012677">
    <property type="entry name" value="Nucleotide-bd_a/b_plait_sf"/>
</dbReference>
<dbReference type="InterPro" id="IPR000504">
    <property type="entry name" value="RRM_dom"/>
</dbReference>
<evidence type="ECO:0000313" key="6">
    <source>
        <dbReference type="Proteomes" id="UP001412067"/>
    </source>
</evidence>
<feature type="compositionally biased region" description="Polar residues" evidence="3">
    <location>
        <begin position="363"/>
        <end position="380"/>
    </location>
</feature>
<feature type="compositionally biased region" description="Polar residues" evidence="3">
    <location>
        <begin position="90"/>
        <end position="108"/>
    </location>
</feature>
<organism evidence="5 6">
    <name type="scientific">Platanthera guangdongensis</name>
    <dbReference type="NCBI Taxonomy" id="2320717"/>
    <lineage>
        <taxon>Eukaryota</taxon>
        <taxon>Viridiplantae</taxon>
        <taxon>Streptophyta</taxon>
        <taxon>Embryophyta</taxon>
        <taxon>Tracheophyta</taxon>
        <taxon>Spermatophyta</taxon>
        <taxon>Magnoliopsida</taxon>
        <taxon>Liliopsida</taxon>
        <taxon>Asparagales</taxon>
        <taxon>Orchidaceae</taxon>
        <taxon>Orchidoideae</taxon>
        <taxon>Orchideae</taxon>
        <taxon>Orchidinae</taxon>
        <taxon>Platanthera</taxon>
    </lineage>
</organism>